<evidence type="ECO:0000313" key="2">
    <source>
        <dbReference type="EMBL" id="CAH1391638.1"/>
    </source>
</evidence>
<dbReference type="AlphaFoldDB" id="A0A9P0E7Q0"/>
<protein>
    <submittedName>
        <fullName evidence="2">Uncharacterized protein</fullName>
    </submittedName>
</protein>
<gene>
    <name evidence="2" type="ORF">NEZAVI_LOCUS2622</name>
</gene>
<feature type="compositionally biased region" description="Polar residues" evidence="1">
    <location>
        <begin position="153"/>
        <end position="165"/>
    </location>
</feature>
<evidence type="ECO:0000313" key="3">
    <source>
        <dbReference type="Proteomes" id="UP001152798"/>
    </source>
</evidence>
<name>A0A9P0E7Q0_NEZVI</name>
<keyword evidence="3" id="KW-1185">Reference proteome</keyword>
<proteinExistence type="predicted"/>
<evidence type="ECO:0000256" key="1">
    <source>
        <dbReference type="SAM" id="MobiDB-lite"/>
    </source>
</evidence>
<feature type="region of interest" description="Disordered" evidence="1">
    <location>
        <begin position="133"/>
        <end position="167"/>
    </location>
</feature>
<accession>A0A9P0E7Q0</accession>
<organism evidence="2 3">
    <name type="scientific">Nezara viridula</name>
    <name type="common">Southern green stink bug</name>
    <name type="synonym">Cimex viridulus</name>
    <dbReference type="NCBI Taxonomy" id="85310"/>
    <lineage>
        <taxon>Eukaryota</taxon>
        <taxon>Metazoa</taxon>
        <taxon>Ecdysozoa</taxon>
        <taxon>Arthropoda</taxon>
        <taxon>Hexapoda</taxon>
        <taxon>Insecta</taxon>
        <taxon>Pterygota</taxon>
        <taxon>Neoptera</taxon>
        <taxon>Paraneoptera</taxon>
        <taxon>Hemiptera</taxon>
        <taxon>Heteroptera</taxon>
        <taxon>Panheteroptera</taxon>
        <taxon>Pentatomomorpha</taxon>
        <taxon>Pentatomoidea</taxon>
        <taxon>Pentatomidae</taxon>
        <taxon>Pentatominae</taxon>
        <taxon>Nezara</taxon>
    </lineage>
</organism>
<feature type="compositionally biased region" description="Basic and acidic residues" evidence="1">
    <location>
        <begin position="133"/>
        <end position="151"/>
    </location>
</feature>
<reference evidence="2" key="1">
    <citation type="submission" date="2022-01" db="EMBL/GenBank/DDBJ databases">
        <authorList>
            <person name="King R."/>
        </authorList>
    </citation>
    <scope>NUCLEOTIDE SEQUENCE</scope>
</reference>
<sequence>MPDKKIESNVIRISNIDAREEDCDRCHPYRVWSISPDRHDRGKPLGEDEELARTRCTRARVFRALFLRSPPASSLRDIRSYATVILDLPRPLSSVLDYIYLSAASGVCNGLATPSVCGKGPTVGFTAKIHDYSTTDERSGDTADRPHERPTLAHSSQDWFNQTSRRTGEGGSAIFGYLRTSPPMYVYKQIPE</sequence>
<dbReference type="EMBL" id="OV725077">
    <property type="protein sequence ID" value="CAH1391638.1"/>
    <property type="molecule type" value="Genomic_DNA"/>
</dbReference>
<dbReference type="Proteomes" id="UP001152798">
    <property type="component" value="Chromosome 1"/>
</dbReference>